<comment type="similarity">
    <text evidence="3">Belongs to the UTP5 family.</text>
</comment>
<dbReference type="SUPFAM" id="SSF50978">
    <property type="entry name" value="WD40 repeat-like"/>
    <property type="match status" value="1"/>
</dbReference>
<feature type="compositionally biased region" description="Acidic residues" evidence="4">
    <location>
        <begin position="687"/>
        <end position="698"/>
    </location>
</feature>
<organism evidence="6 7">
    <name type="scientific">Aspergillus niger</name>
    <dbReference type="NCBI Taxonomy" id="5061"/>
    <lineage>
        <taxon>Eukaryota</taxon>
        <taxon>Fungi</taxon>
        <taxon>Dikarya</taxon>
        <taxon>Ascomycota</taxon>
        <taxon>Pezizomycotina</taxon>
        <taxon>Eurotiomycetes</taxon>
        <taxon>Eurotiomycetidae</taxon>
        <taxon>Eurotiales</taxon>
        <taxon>Aspergillaceae</taxon>
        <taxon>Aspergillus</taxon>
        <taxon>Aspergillus subgen. Circumdati</taxon>
    </lineage>
</organism>
<evidence type="ECO:0000313" key="6">
    <source>
        <dbReference type="EMBL" id="TPR03906.1"/>
    </source>
</evidence>
<comment type="caution">
    <text evidence="6">The sequence shown here is derived from an EMBL/GenBank/DDBJ whole genome shotgun (WGS) entry which is preliminary data.</text>
</comment>
<dbReference type="GO" id="GO:0000462">
    <property type="term" value="P:maturation of SSU-rRNA from tricistronic rRNA transcript (SSU-rRNA, 5.8S rRNA, LSU-rRNA)"/>
    <property type="evidence" value="ECO:0007669"/>
    <property type="project" value="TreeGrafter"/>
</dbReference>
<feature type="region of interest" description="Disordered" evidence="4">
    <location>
        <begin position="449"/>
        <end position="505"/>
    </location>
</feature>
<evidence type="ECO:0000259" key="5">
    <source>
        <dbReference type="Pfam" id="PF04003"/>
    </source>
</evidence>
<proteinExistence type="inferred from homology"/>
<dbReference type="Pfam" id="PF04003">
    <property type="entry name" value="Utp12"/>
    <property type="match status" value="1"/>
</dbReference>
<dbReference type="AlphaFoldDB" id="A0A505HSX5"/>
<feature type="region of interest" description="Disordered" evidence="4">
    <location>
        <begin position="93"/>
        <end position="115"/>
    </location>
</feature>
<evidence type="ECO:0000256" key="2">
    <source>
        <dbReference type="ARBA" id="ARBA00023242"/>
    </source>
</evidence>
<dbReference type="InterPro" id="IPR036322">
    <property type="entry name" value="WD40_repeat_dom_sf"/>
</dbReference>
<dbReference type="VEuPathDB" id="FungiDB:An04g06120"/>
<dbReference type="VEuPathDB" id="FungiDB:ASPNIDRAFT2_1110934"/>
<name>A0A505HSX5_ASPNG</name>
<dbReference type="InterPro" id="IPR007148">
    <property type="entry name" value="SSU_processome_Utp12"/>
</dbReference>
<feature type="compositionally biased region" description="Low complexity" evidence="4">
    <location>
        <begin position="7"/>
        <end position="22"/>
    </location>
</feature>
<dbReference type="VEuPathDB" id="FungiDB:M747DRAFT_270099"/>
<feature type="region of interest" description="Disordered" evidence="4">
    <location>
        <begin position="1"/>
        <end position="24"/>
    </location>
</feature>
<sequence>MGKKASRPPATKTSSAASPAASGLTYTGNKSSILKASFAPSEYQLALFASVIQGLDAQHLRIHDTNTGRLQCEHVLGPKETVTSLDWGYYSSTKKERDQQSKKKRKRPSDVNGNGFDQGDVVVAIGTSASEIRMYSPVEDKIVGTLANGHEKGIRDFKFTSGRPGQEGWSIGGDNKLVQWDLFTGKTTRTIHIPSTSALSTLARPLPSNPPVICASQTPYVVSVEKDEAPVTFDAMRNPIKNIIPSSTDSAAAGLFLAADGDRYITVFDVEKRKLALNLVAENGVSSVSLYTGAERKGITLPAEKQVIAAVTEDGTIELFTRPFVLPNDQSNAKGAASLKARSKQAIRRADSQIKVTVSATSNALVSMVAASFEGPDLVVAWAEGGVVPVFERIKWLNEETDDLLFTGTKQIVKSKSGSVLGSVTTNGARAANENQVDESKAVVEQGNVIEDDIEMQDSKDAASVAGSDEESDDEEAEPKQKNESKQLQKKTDADSDPSAAVQQIPTGVSLSTVLTQSLKTNDNAMLESCFHTGELSIIRSTIQRLDSSLAATLLQKLAERLSTRPGRYGHLLVWVQWTCVAHGGALAGKPELLKRMSTLFKVMEQRSSSLPSLLLLKGKLDMLDAQLGLRRSIRGGEEAMESEDEENIIYAEESAGSSDAEESLEEDEDEDDEDAESAGSMVDFIADTEDEESEDEQALSTSKPPPSKKARLSGGGRGKGKNKGRK</sequence>
<dbReference type="PANTHER" id="PTHR44267">
    <property type="entry name" value="WD REPEAT-CONTAINING PROTEIN 43"/>
    <property type="match status" value="1"/>
</dbReference>
<evidence type="ECO:0000256" key="1">
    <source>
        <dbReference type="ARBA" id="ARBA00004123"/>
    </source>
</evidence>
<protein>
    <submittedName>
        <fullName evidence="6">Pyridoxal-dependent decarboxylase conserved domain family protein</fullName>
    </submittedName>
</protein>
<dbReference type="PANTHER" id="PTHR44267:SF1">
    <property type="entry name" value="WD REPEAT-CONTAINING PROTEIN 43"/>
    <property type="match status" value="1"/>
</dbReference>
<dbReference type="VEuPathDB" id="FungiDB:ATCC64974_81230"/>
<feature type="compositionally biased region" description="Acidic residues" evidence="4">
    <location>
        <begin position="468"/>
        <end position="477"/>
    </location>
</feature>
<evidence type="ECO:0000256" key="4">
    <source>
        <dbReference type="SAM" id="MobiDB-lite"/>
    </source>
</evidence>
<gene>
    <name evidence="6" type="ORF">CAN33_002475</name>
</gene>
<feature type="region of interest" description="Disordered" evidence="4">
    <location>
        <begin position="653"/>
        <end position="727"/>
    </location>
</feature>
<reference evidence="7" key="1">
    <citation type="submission" date="2018-10" db="EMBL/GenBank/DDBJ databases">
        <title>FDA dAtabase for Regulatory Grade micrObial Sequences (FDA-ARGOS): Supporting development and validation of Infectious Disease Dx tests.</title>
        <authorList>
            <person name="Kerrigan L."/>
            <person name="Tallon L."/>
            <person name="Sadzewicz L."/>
            <person name="Sengamalay N."/>
            <person name="Ott S."/>
            <person name="Godinez A."/>
            <person name="Nagaraj S."/>
            <person name="Vavikolanu K."/>
            <person name="Nadendla S."/>
            <person name="George J."/>
            <person name="Sichtig H."/>
        </authorList>
    </citation>
    <scope>NUCLEOTIDE SEQUENCE [LARGE SCALE GENOMIC DNA]</scope>
    <source>
        <strain evidence="7">FDAARGOS_311</strain>
    </source>
</reference>
<dbReference type="Proteomes" id="UP000197666">
    <property type="component" value="Unassembled WGS sequence"/>
</dbReference>
<dbReference type="Gene3D" id="2.130.10.10">
    <property type="entry name" value="YVTN repeat-like/Quinoprotein amine dehydrogenase"/>
    <property type="match status" value="1"/>
</dbReference>
<keyword evidence="2" id="KW-0539">Nucleus</keyword>
<evidence type="ECO:0000313" key="7">
    <source>
        <dbReference type="Proteomes" id="UP000197666"/>
    </source>
</evidence>
<dbReference type="EMBL" id="NKJJ02000006">
    <property type="protein sequence ID" value="TPR03906.1"/>
    <property type="molecule type" value="Genomic_DNA"/>
</dbReference>
<accession>A0A505HSX5</accession>
<comment type="subcellular location">
    <subcellularLocation>
        <location evidence="1">Nucleus</location>
    </subcellularLocation>
</comment>
<dbReference type="InterPro" id="IPR015943">
    <property type="entry name" value="WD40/YVTN_repeat-like_dom_sf"/>
</dbReference>
<feature type="compositionally biased region" description="Basic and acidic residues" evidence="4">
    <location>
        <begin position="478"/>
        <end position="494"/>
    </location>
</feature>
<evidence type="ECO:0000256" key="3">
    <source>
        <dbReference type="ARBA" id="ARBA00038335"/>
    </source>
</evidence>
<dbReference type="GO" id="GO:0032040">
    <property type="term" value="C:small-subunit processome"/>
    <property type="evidence" value="ECO:0007669"/>
    <property type="project" value="UniProtKB-ARBA"/>
</dbReference>
<dbReference type="InterPro" id="IPR052414">
    <property type="entry name" value="U3_snoRNA-assoc_WDR"/>
</dbReference>
<feature type="domain" description="Small-subunit processome Utp12" evidence="5">
    <location>
        <begin position="522"/>
        <end position="625"/>
    </location>
</feature>
<feature type="compositionally biased region" description="Acidic residues" evidence="4">
    <location>
        <begin position="660"/>
        <end position="677"/>
    </location>
</feature>